<dbReference type="SMART" id="SM00464">
    <property type="entry name" value="LON"/>
    <property type="match status" value="1"/>
</dbReference>
<dbReference type="PANTHER" id="PTHR46732">
    <property type="entry name" value="ATP-DEPENDENT PROTEASE LA (LON) DOMAIN PROTEIN"/>
    <property type="match status" value="1"/>
</dbReference>
<dbReference type="Gene3D" id="1.20.58.1480">
    <property type="match status" value="1"/>
</dbReference>
<keyword evidence="3" id="KW-1185">Reference proteome</keyword>
<protein>
    <submittedName>
        <fullName evidence="2">Endopeptidase La</fullName>
    </submittedName>
</protein>
<dbReference type="SUPFAM" id="SSF88697">
    <property type="entry name" value="PUA domain-like"/>
    <property type="match status" value="1"/>
</dbReference>
<dbReference type="PANTHER" id="PTHR46732:SF8">
    <property type="entry name" value="ATP-DEPENDENT PROTEASE LA (LON) DOMAIN PROTEIN"/>
    <property type="match status" value="1"/>
</dbReference>
<evidence type="ECO:0000259" key="1">
    <source>
        <dbReference type="PROSITE" id="PS51787"/>
    </source>
</evidence>
<dbReference type="InterPro" id="IPR015947">
    <property type="entry name" value="PUA-like_sf"/>
</dbReference>
<name>A0A2A6FG88_9HYPH</name>
<dbReference type="Pfam" id="PF02190">
    <property type="entry name" value="LON_substr_bdg"/>
    <property type="match status" value="1"/>
</dbReference>
<dbReference type="InterPro" id="IPR046336">
    <property type="entry name" value="Lon_prtase_N_sf"/>
</dbReference>
<dbReference type="InterPro" id="IPR003111">
    <property type="entry name" value="Lon_prtase_N"/>
</dbReference>
<dbReference type="RefSeq" id="WP_097574067.1">
    <property type="nucleotide sequence ID" value="NZ_NWQG01000068.1"/>
</dbReference>
<gene>
    <name evidence="2" type="ORF">CN311_12720</name>
</gene>
<dbReference type="InterPro" id="IPR045517">
    <property type="entry name" value="Glyoxalase_8"/>
</dbReference>
<dbReference type="AlphaFoldDB" id="A0A2A6FG88"/>
<comment type="caution">
    <text evidence="2">The sequence shown here is derived from an EMBL/GenBank/DDBJ whole genome shotgun (WGS) entry which is preliminary data.</text>
</comment>
<dbReference type="PROSITE" id="PS51787">
    <property type="entry name" value="LON_N"/>
    <property type="match status" value="1"/>
</dbReference>
<dbReference type="Proteomes" id="UP000219182">
    <property type="component" value="Unassembled WGS sequence"/>
</dbReference>
<accession>A0A2A6FG88</accession>
<reference evidence="2 3" key="1">
    <citation type="submission" date="2017-09" db="EMBL/GenBank/DDBJ databases">
        <title>Mesorhizobum sanjuanii sp. nov. isolated from nodules of Lotus tenuis in saline-alkaline lowlands of Flooding Pampa.</title>
        <authorList>
            <person name="Sannazzaro A.I."/>
            <person name="Torres Tejerizo G.A."/>
            <person name="Fontana F."/>
            <person name="Cumpa Velazquez L.M."/>
            <person name="Hansen L."/>
            <person name="Pistorio M."/>
            <person name="Estrella M.J."/>
        </authorList>
    </citation>
    <scope>NUCLEOTIDE SEQUENCE [LARGE SCALE GENOMIC DNA]</scope>
    <source>
        <strain evidence="2 3">BSA136</strain>
    </source>
</reference>
<organism evidence="2 3">
    <name type="scientific">Mesorhizobium sanjuanii</name>
    <dbReference type="NCBI Taxonomy" id="2037900"/>
    <lineage>
        <taxon>Bacteria</taxon>
        <taxon>Pseudomonadati</taxon>
        <taxon>Pseudomonadota</taxon>
        <taxon>Alphaproteobacteria</taxon>
        <taxon>Hyphomicrobiales</taxon>
        <taxon>Phyllobacteriaceae</taxon>
        <taxon>Mesorhizobium</taxon>
    </lineage>
</organism>
<evidence type="ECO:0000313" key="3">
    <source>
        <dbReference type="Proteomes" id="UP000219182"/>
    </source>
</evidence>
<proteinExistence type="predicted"/>
<dbReference type="Pfam" id="PF20066">
    <property type="entry name" value="Glyoxalase_8"/>
    <property type="match status" value="1"/>
</dbReference>
<feature type="domain" description="Lon N-terminal" evidence="1">
    <location>
        <begin position="77"/>
        <end position="273"/>
    </location>
</feature>
<sequence>MRDFRDAKAMAQTLSEALSAKSVSLSHSESLELIARILGLRDWNVLAARIQASQPVGAGPRNPTPRASLPPSSGAVLPIFPMRDFVLFPQMTVPVFVGRDKTRRAVEHAVAGDRRVLVVAQRRATDDDPGTLDSLYPVGVAASVINCQTQVDGVLKVSVSGLQRTAILRLVNADFLTAEVAPVEEQRGQSAEAEARSSAVLETYQSYANIDFSSIQRRPKARLGLSSIGDPGVLADTLAPLLSISIEQKQQLLETGDVVARLEKILDLMKAGRPEIRPAPTG</sequence>
<dbReference type="EMBL" id="NWQG01000068">
    <property type="protein sequence ID" value="PDQ20696.1"/>
    <property type="molecule type" value="Genomic_DNA"/>
</dbReference>
<evidence type="ECO:0000313" key="2">
    <source>
        <dbReference type="EMBL" id="PDQ20696.1"/>
    </source>
</evidence>
<dbReference type="Gene3D" id="2.30.130.40">
    <property type="entry name" value="LON domain-like"/>
    <property type="match status" value="1"/>
</dbReference>